<keyword evidence="3" id="KW-0804">Transcription</keyword>
<keyword evidence="7" id="KW-1185">Reference proteome</keyword>
<name>A0A8G0ZVC0_9RHOB</name>
<evidence type="ECO:0000256" key="3">
    <source>
        <dbReference type="ARBA" id="ARBA00023163"/>
    </source>
</evidence>
<dbReference type="EMBL" id="CP069370">
    <property type="protein sequence ID" value="QYZ69353.1"/>
    <property type="molecule type" value="Genomic_DNA"/>
</dbReference>
<dbReference type="GO" id="GO:0003700">
    <property type="term" value="F:DNA-binding transcription factor activity"/>
    <property type="evidence" value="ECO:0007669"/>
    <property type="project" value="TreeGrafter"/>
</dbReference>
<evidence type="ECO:0000313" key="7">
    <source>
        <dbReference type="Proteomes" id="UP000826300"/>
    </source>
</evidence>
<sequence>MSSTVAKALTLLDHFSEEVPELGLSDLARRAGLEKATVHRMLSVMADAGLVEQRGTSRLYRLGPGVLRLARVREKVFPMSAALQPALQALVAETGETAHASLISGRALATIEVIESARASRVSLVAGQILPFHSTASGHAALAFAAPELRERVLGSALAAITPHTITDAGALRAQLAAVRQGGFAVCDQGNEEDVHGIAVPVFHGDGLAAGAIAVATPAHRMTEDLRRQIIVVLFREGAKATFAAGGAMPLPYRQAMEQTLREMGAAG</sequence>
<dbReference type="KEGG" id="nsm:JO391_16690"/>
<evidence type="ECO:0000313" key="6">
    <source>
        <dbReference type="EMBL" id="QYZ69353.1"/>
    </source>
</evidence>
<dbReference type="SUPFAM" id="SSF55781">
    <property type="entry name" value="GAF domain-like"/>
    <property type="match status" value="1"/>
</dbReference>
<dbReference type="InterPro" id="IPR036388">
    <property type="entry name" value="WH-like_DNA-bd_sf"/>
</dbReference>
<dbReference type="PANTHER" id="PTHR30136:SF24">
    <property type="entry name" value="HTH-TYPE TRANSCRIPTIONAL REPRESSOR ALLR"/>
    <property type="match status" value="1"/>
</dbReference>
<dbReference type="Pfam" id="PF01614">
    <property type="entry name" value="IclR_C"/>
    <property type="match status" value="1"/>
</dbReference>
<feature type="domain" description="IclR-ED" evidence="5">
    <location>
        <begin position="58"/>
        <end position="248"/>
    </location>
</feature>
<dbReference type="AlphaFoldDB" id="A0A8G0ZVC0"/>
<organism evidence="6 7">
    <name type="scientific">Neotabrizicola shimadae</name>
    <dbReference type="NCBI Taxonomy" id="2807096"/>
    <lineage>
        <taxon>Bacteria</taxon>
        <taxon>Pseudomonadati</taxon>
        <taxon>Pseudomonadota</taxon>
        <taxon>Alphaproteobacteria</taxon>
        <taxon>Rhodobacterales</taxon>
        <taxon>Paracoccaceae</taxon>
        <taxon>Neotabrizicola</taxon>
    </lineage>
</organism>
<dbReference type="SUPFAM" id="SSF46785">
    <property type="entry name" value="Winged helix' DNA-binding domain"/>
    <property type="match status" value="1"/>
</dbReference>
<keyword evidence="2" id="KW-0238">DNA-binding</keyword>
<protein>
    <submittedName>
        <fullName evidence="6">IclR family transcriptional regulator</fullName>
    </submittedName>
</protein>
<evidence type="ECO:0000259" key="5">
    <source>
        <dbReference type="PROSITE" id="PS51078"/>
    </source>
</evidence>
<dbReference type="GO" id="GO:0003677">
    <property type="term" value="F:DNA binding"/>
    <property type="evidence" value="ECO:0007669"/>
    <property type="project" value="UniProtKB-KW"/>
</dbReference>
<dbReference type="Gene3D" id="1.10.10.10">
    <property type="entry name" value="Winged helix-like DNA-binding domain superfamily/Winged helix DNA-binding domain"/>
    <property type="match status" value="1"/>
</dbReference>
<feature type="domain" description="HTH iclR-type" evidence="4">
    <location>
        <begin position="2"/>
        <end position="64"/>
    </location>
</feature>
<dbReference type="SMART" id="SM00346">
    <property type="entry name" value="HTH_ICLR"/>
    <property type="match status" value="1"/>
</dbReference>
<dbReference type="Pfam" id="PF09339">
    <property type="entry name" value="HTH_IclR"/>
    <property type="match status" value="1"/>
</dbReference>
<dbReference type="PROSITE" id="PS51077">
    <property type="entry name" value="HTH_ICLR"/>
    <property type="match status" value="1"/>
</dbReference>
<proteinExistence type="predicted"/>
<accession>A0A8G0ZVC0</accession>
<dbReference type="InterPro" id="IPR050707">
    <property type="entry name" value="HTH_MetabolicPath_Reg"/>
</dbReference>
<dbReference type="InterPro" id="IPR011991">
    <property type="entry name" value="ArsR-like_HTH"/>
</dbReference>
<dbReference type="InterPro" id="IPR005471">
    <property type="entry name" value="Tscrpt_reg_IclR_N"/>
</dbReference>
<dbReference type="InterPro" id="IPR036390">
    <property type="entry name" value="WH_DNA-bd_sf"/>
</dbReference>
<evidence type="ECO:0000259" key="4">
    <source>
        <dbReference type="PROSITE" id="PS51077"/>
    </source>
</evidence>
<evidence type="ECO:0000256" key="1">
    <source>
        <dbReference type="ARBA" id="ARBA00023015"/>
    </source>
</evidence>
<dbReference type="PROSITE" id="PS51078">
    <property type="entry name" value="ICLR_ED"/>
    <property type="match status" value="1"/>
</dbReference>
<dbReference type="RefSeq" id="WP_220661573.1">
    <property type="nucleotide sequence ID" value="NZ_CP069370.1"/>
</dbReference>
<dbReference type="InterPro" id="IPR014757">
    <property type="entry name" value="Tscrpt_reg_IclR_C"/>
</dbReference>
<dbReference type="InterPro" id="IPR029016">
    <property type="entry name" value="GAF-like_dom_sf"/>
</dbReference>
<keyword evidence="1" id="KW-0805">Transcription regulation</keyword>
<dbReference type="Proteomes" id="UP000826300">
    <property type="component" value="Chromosome"/>
</dbReference>
<gene>
    <name evidence="6" type="ORF">JO391_16690</name>
</gene>
<dbReference type="Gene3D" id="3.30.450.40">
    <property type="match status" value="1"/>
</dbReference>
<dbReference type="GO" id="GO:0045892">
    <property type="term" value="P:negative regulation of DNA-templated transcription"/>
    <property type="evidence" value="ECO:0007669"/>
    <property type="project" value="TreeGrafter"/>
</dbReference>
<dbReference type="PANTHER" id="PTHR30136">
    <property type="entry name" value="HELIX-TURN-HELIX TRANSCRIPTIONAL REGULATOR, ICLR FAMILY"/>
    <property type="match status" value="1"/>
</dbReference>
<dbReference type="FunFam" id="1.10.10.10:FF:000056">
    <property type="entry name" value="IclR family transcriptional regulator"/>
    <property type="match status" value="1"/>
</dbReference>
<evidence type="ECO:0000256" key="2">
    <source>
        <dbReference type="ARBA" id="ARBA00023125"/>
    </source>
</evidence>
<reference evidence="6" key="1">
    <citation type="submission" date="2021-02" db="EMBL/GenBank/DDBJ databases">
        <title>Rhodobacter shimadae sp. nov., an aerobic anoxygenic phototrophic bacterium isolated from a hot spring.</title>
        <authorList>
            <person name="Muramatsu S."/>
            <person name="Haruta S."/>
            <person name="Hirose S."/>
            <person name="Hanada S."/>
        </authorList>
    </citation>
    <scope>NUCLEOTIDE SEQUENCE</scope>
    <source>
        <strain evidence="6">N10</strain>
    </source>
</reference>
<dbReference type="CDD" id="cd00090">
    <property type="entry name" value="HTH_ARSR"/>
    <property type="match status" value="1"/>
</dbReference>